<protein>
    <submittedName>
        <fullName evidence="2">Helix-turn-helix domain-containing protein</fullName>
    </submittedName>
</protein>
<dbReference type="Pfam" id="PF12844">
    <property type="entry name" value="HTH_19"/>
    <property type="match status" value="1"/>
</dbReference>
<dbReference type="InterPro" id="IPR001387">
    <property type="entry name" value="Cro/C1-type_HTH"/>
</dbReference>
<organism evidence="2 3">
    <name type="scientific">Qingshengfaniella alkalisoli</name>
    <dbReference type="NCBI Taxonomy" id="2599296"/>
    <lineage>
        <taxon>Bacteria</taxon>
        <taxon>Pseudomonadati</taxon>
        <taxon>Pseudomonadota</taxon>
        <taxon>Alphaproteobacteria</taxon>
        <taxon>Rhodobacterales</taxon>
        <taxon>Paracoccaceae</taxon>
        <taxon>Qingshengfaniella</taxon>
    </lineage>
</organism>
<feature type="domain" description="HTH cro/C1-type" evidence="1">
    <location>
        <begin position="21"/>
        <end position="75"/>
    </location>
</feature>
<dbReference type="GO" id="GO:0003677">
    <property type="term" value="F:DNA binding"/>
    <property type="evidence" value="ECO:0007669"/>
    <property type="project" value="InterPro"/>
</dbReference>
<dbReference type="InterPro" id="IPR010982">
    <property type="entry name" value="Lambda_DNA-bd_dom_sf"/>
</dbReference>
<evidence type="ECO:0000259" key="1">
    <source>
        <dbReference type="PROSITE" id="PS50943"/>
    </source>
</evidence>
<reference evidence="2 3" key="1">
    <citation type="submission" date="2019-07" db="EMBL/GenBank/DDBJ databases">
        <title>Litoreibacter alkalisoli sp. nov., isolated from saline-alkaline soil.</title>
        <authorList>
            <person name="Wang S."/>
            <person name="Xu L."/>
            <person name="Xing Y.-T."/>
            <person name="Sun J.-Q."/>
        </authorList>
    </citation>
    <scope>NUCLEOTIDE SEQUENCE [LARGE SCALE GENOMIC DNA]</scope>
    <source>
        <strain evidence="2 3">LN3S51</strain>
    </source>
</reference>
<evidence type="ECO:0000313" key="2">
    <source>
        <dbReference type="EMBL" id="QDY69881.1"/>
    </source>
</evidence>
<dbReference type="KEGG" id="lit:FPZ52_09780"/>
<sequence length="155" mass="17798">MWSMQPLRRLWMTVPGLGHRLAAVRSEANLSQEEMAQRLGTSRSAYQYYERGQRDLTASLLLKVYEEFDVDPLWMLEGDTTDGKNRRHEQIAAANRKIGIAVERRIIDRGLTVTPEKKWDAIDFLFDEFLNTDVLATGGEEPDTTRIDSVLRLVS</sequence>
<dbReference type="OrthoDB" id="528805at2"/>
<dbReference type="PROSITE" id="PS50943">
    <property type="entry name" value="HTH_CROC1"/>
    <property type="match status" value="1"/>
</dbReference>
<evidence type="ECO:0000313" key="3">
    <source>
        <dbReference type="Proteomes" id="UP000318483"/>
    </source>
</evidence>
<dbReference type="SUPFAM" id="SSF47413">
    <property type="entry name" value="lambda repressor-like DNA-binding domains"/>
    <property type="match status" value="1"/>
</dbReference>
<dbReference type="Gene3D" id="1.10.260.40">
    <property type="entry name" value="lambda repressor-like DNA-binding domains"/>
    <property type="match status" value="1"/>
</dbReference>
<keyword evidence="3" id="KW-1185">Reference proteome</keyword>
<dbReference type="SMART" id="SM00530">
    <property type="entry name" value="HTH_XRE"/>
    <property type="match status" value="1"/>
</dbReference>
<accession>A0A5B8IYB3</accession>
<dbReference type="EMBL" id="CP042261">
    <property type="protein sequence ID" value="QDY69881.1"/>
    <property type="molecule type" value="Genomic_DNA"/>
</dbReference>
<name>A0A5B8IYB3_9RHOB</name>
<gene>
    <name evidence="2" type="ORF">FPZ52_09780</name>
</gene>
<proteinExistence type="predicted"/>
<dbReference type="AlphaFoldDB" id="A0A5B8IYB3"/>
<dbReference type="Proteomes" id="UP000318483">
    <property type="component" value="Chromosome"/>
</dbReference>
<dbReference type="CDD" id="cd00093">
    <property type="entry name" value="HTH_XRE"/>
    <property type="match status" value="1"/>
</dbReference>